<protein>
    <recommendedName>
        <fullName evidence="7">Glycosyltransferase subfamily 4-like N-terminal domain-containing protein</fullName>
    </recommendedName>
</protein>
<feature type="domain" description="Glycosyltransferase subfamily 4-like N-terminal" evidence="4">
    <location>
        <begin position="31"/>
        <end position="151"/>
    </location>
</feature>
<keyword evidence="1" id="KW-0808">Transferase</keyword>
<evidence type="ECO:0008006" key="7">
    <source>
        <dbReference type="Google" id="ProtNLM"/>
    </source>
</evidence>
<sequence length="373" mass="41768">MRVGIDLSVLRQRRTGIGNYAFHLSESFKNLNTEHKLILLPGPKGTIPFWSKHIGYARDIRRQGIDVLHGPANVLPLFYKGPSVITLHDLAIYKHPEWFPSGQWLATKVVVPASIKKASKIIVPSLATKKDLMELFAVPAEKIAVIPHGVEERFFKSDLRTANSDWENPARQSPVGSRYILFVGTLEPRKNLQRVIEAYRGLSDEIKKKYELWVAGGRGWGNPLSKPPHKPTPKAGTLSGDPGKGEGIKWLDYVSDEDLPGLYQNSSLFVYPSLYEGFGLPVLEAMAAGCPVVTSRQIAQNIEYRMSDMDNSIFHILYSVDPHSTEQIRIGMVEVLANPKLALKMSGQGVVLARHFTWSETARRTVEVYEMQV</sequence>
<dbReference type="PANTHER" id="PTHR46401:SF2">
    <property type="entry name" value="GLYCOSYLTRANSFERASE WBBK-RELATED"/>
    <property type="match status" value="1"/>
</dbReference>
<evidence type="ECO:0000313" key="6">
    <source>
        <dbReference type="Proteomes" id="UP000176864"/>
    </source>
</evidence>
<evidence type="ECO:0000259" key="4">
    <source>
        <dbReference type="Pfam" id="PF13439"/>
    </source>
</evidence>
<dbReference type="SUPFAM" id="SSF53756">
    <property type="entry name" value="UDP-Glycosyltransferase/glycogen phosphorylase"/>
    <property type="match status" value="1"/>
</dbReference>
<dbReference type="EMBL" id="MFEK01000005">
    <property type="protein sequence ID" value="OGE79348.1"/>
    <property type="molecule type" value="Genomic_DNA"/>
</dbReference>
<evidence type="ECO:0000256" key="1">
    <source>
        <dbReference type="ARBA" id="ARBA00022679"/>
    </source>
</evidence>
<dbReference type="InterPro" id="IPR028098">
    <property type="entry name" value="Glyco_trans_4-like_N"/>
</dbReference>
<dbReference type="Pfam" id="PF13439">
    <property type="entry name" value="Glyco_transf_4"/>
    <property type="match status" value="1"/>
</dbReference>
<dbReference type="Gene3D" id="3.40.50.2000">
    <property type="entry name" value="Glycogen Phosphorylase B"/>
    <property type="match status" value="2"/>
</dbReference>
<dbReference type="Proteomes" id="UP000176864">
    <property type="component" value="Unassembled WGS sequence"/>
</dbReference>
<accession>A0A1F5NNZ2</accession>
<dbReference type="STRING" id="1817824.A2751_00055"/>
<feature type="region of interest" description="Disordered" evidence="2">
    <location>
        <begin position="223"/>
        <end position="243"/>
    </location>
</feature>
<proteinExistence type="predicted"/>
<reference evidence="5 6" key="1">
    <citation type="journal article" date="2016" name="Nat. Commun.">
        <title>Thousands of microbial genomes shed light on interconnected biogeochemical processes in an aquifer system.</title>
        <authorList>
            <person name="Anantharaman K."/>
            <person name="Brown C.T."/>
            <person name="Hug L.A."/>
            <person name="Sharon I."/>
            <person name="Castelle C.J."/>
            <person name="Probst A.J."/>
            <person name="Thomas B.C."/>
            <person name="Singh A."/>
            <person name="Wilkins M.J."/>
            <person name="Karaoz U."/>
            <person name="Brodie E.L."/>
            <person name="Williams K.H."/>
            <person name="Hubbard S.S."/>
            <person name="Banfield J.F."/>
        </authorList>
    </citation>
    <scope>NUCLEOTIDE SEQUENCE [LARGE SCALE GENOMIC DNA]</scope>
</reference>
<feature type="domain" description="Glycosyl transferase family 1" evidence="3">
    <location>
        <begin position="172"/>
        <end position="303"/>
    </location>
</feature>
<dbReference type="GO" id="GO:0009103">
    <property type="term" value="P:lipopolysaccharide biosynthetic process"/>
    <property type="evidence" value="ECO:0007669"/>
    <property type="project" value="TreeGrafter"/>
</dbReference>
<dbReference type="PANTHER" id="PTHR46401">
    <property type="entry name" value="GLYCOSYLTRANSFERASE WBBK-RELATED"/>
    <property type="match status" value="1"/>
</dbReference>
<gene>
    <name evidence="5" type="ORF">A2751_00055</name>
</gene>
<dbReference type="GO" id="GO:0016757">
    <property type="term" value="F:glycosyltransferase activity"/>
    <property type="evidence" value="ECO:0007669"/>
    <property type="project" value="InterPro"/>
</dbReference>
<evidence type="ECO:0000256" key="2">
    <source>
        <dbReference type="SAM" id="MobiDB-lite"/>
    </source>
</evidence>
<dbReference type="CDD" id="cd03809">
    <property type="entry name" value="GT4_MtfB-like"/>
    <property type="match status" value="1"/>
</dbReference>
<dbReference type="AlphaFoldDB" id="A0A1F5NNZ2"/>
<dbReference type="Pfam" id="PF00534">
    <property type="entry name" value="Glycos_transf_1"/>
    <property type="match status" value="1"/>
</dbReference>
<organism evidence="5 6">
    <name type="scientific">Candidatus Doudnabacteria bacterium RIFCSPHIGHO2_01_FULL_46_14</name>
    <dbReference type="NCBI Taxonomy" id="1817824"/>
    <lineage>
        <taxon>Bacteria</taxon>
        <taxon>Candidatus Doudnaibacteriota</taxon>
    </lineage>
</organism>
<comment type="caution">
    <text evidence="5">The sequence shown here is derived from an EMBL/GenBank/DDBJ whole genome shotgun (WGS) entry which is preliminary data.</text>
</comment>
<name>A0A1F5NNZ2_9BACT</name>
<dbReference type="InterPro" id="IPR001296">
    <property type="entry name" value="Glyco_trans_1"/>
</dbReference>
<evidence type="ECO:0000259" key="3">
    <source>
        <dbReference type="Pfam" id="PF00534"/>
    </source>
</evidence>
<evidence type="ECO:0000313" key="5">
    <source>
        <dbReference type="EMBL" id="OGE79348.1"/>
    </source>
</evidence>